<feature type="domain" description="Lipid/polyisoprenoid-binding YceI-like" evidence="1">
    <location>
        <begin position="10"/>
        <end position="84"/>
    </location>
</feature>
<proteinExistence type="predicted"/>
<dbReference type="EMBL" id="UINC01131903">
    <property type="protein sequence ID" value="SVD13889.1"/>
    <property type="molecule type" value="Genomic_DNA"/>
</dbReference>
<organism evidence="2">
    <name type="scientific">marine metagenome</name>
    <dbReference type="NCBI Taxonomy" id="408172"/>
    <lineage>
        <taxon>unclassified sequences</taxon>
        <taxon>metagenomes</taxon>
        <taxon>ecological metagenomes</taxon>
    </lineage>
</organism>
<name>A0A382SVE3_9ZZZZ</name>
<evidence type="ECO:0000259" key="1">
    <source>
        <dbReference type="Pfam" id="PF04264"/>
    </source>
</evidence>
<dbReference type="Pfam" id="PF04264">
    <property type="entry name" value="YceI"/>
    <property type="match status" value="1"/>
</dbReference>
<dbReference type="PANTHER" id="PTHR34406">
    <property type="entry name" value="PROTEIN YCEI"/>
    <property type="match status" value="1"/>
</dbReference>
<sequence>MTLPIAGGTYQIDTTHSQLGFSVTHLDISLVRGTFDTFTGSLIVGDTVADTGVTIEAEMSSVNTGNAARDEHLLGDNFFDVTNHA</sequence>
<accession>A0A382SVE3</accession>
<dbReference type="SUPFAM" id="SSF101874">
    <property type="entry name" value="YceI-like"/>
    <property type="match status" value="1"/>
</dbReference>
<gene>
    <name evidence="2" type="ORF">METZ01_LOCUS366743</name>
</gene>
<feature type="non-terminal residue" evidence="2">
    <location>
        <position position="85"/>
    </location>
</feature>
<reference evidence="2" key="1">
    <citation type="submission" date="2018-05" db="EMBL/GenBank/DDBJ databases">
        <authorList>
            <person name="Lanie J.A."/>
            <person name="Ng W.-L."/>
            <person name="Kazmierczak K.M."/>
            <person name="Andrzejewski T.M."/>
            <person name="Davidsen T.M."/>
            <person name="Wayne K.J."/>
            <person name="Tettelin H."/>
            <person name="Glass J.I."/>
            <person name="Rusch D."/>
            <person name="Podicherti R."/>
            <person name="Tsui H.-C.T."/>
            <person name="Winkler M.E."/>
        </authorList>
    </citation>
    <scope>NUCLEOTIDE SEQUENCE</scope>
</reference>
<dbReference type="InterPro" id="IPR007372">
    <property type="entry name" value="Lipid/polyisoprenoid-bd_YceI"/>
</dbReference>
<dbReference type="AlphaFoldDB" id="A0A382SVE3"/>
<dbReference type="Gene3D" id="2.40.128.110">
    <property type="entry name" value="Lipid/polyisoprenoid-binding, YceI-like"/>
    <property type="match status" value="1"/>
</dbReference>
<dbReference type="PANTHER" id="PTHR34406:SF1">
    <property type="entry name" value="PROTEIN YCEI"/>
    <property type="match status" value="1"/>
</dbReference>
<dbReference type="InterPro" id="IPR036761">
    <property type="entry name" value="TTHA0802/YceI-like_sf"/>
</dbReference>
<evidence type="ECO:0000313" key="2">
    <source>
        <dbReference type="EMBL" id="SVD13889.1"/>
    </source>
</evidence>
<protein>
    <recommendedName>
        <fullName evidence="1">Lipid/polyisoprenoid-binding YceI-like domain-containing protein</fullName>
    </recommendedName>
</protein>